<proteinExistence type="predicted"/>
<keyword evidence="3" id="KW-1185">Reference proteome</keyword>
<dbReference type="Gene3D" id="1.10.1200.10">
    <property type="entry name" value="ACP-like"/>
    <property type="match status" value="1"/>
</dbReference>
<feature type="domain" description="Carrier" evidence="1">
    <location>
        <begin position="4"/>
        <end position="84"/>
    </location>
</feature>
<evidence type="ECO:0000259" key="1">
    <source>
        <dbReference type="PROSITE" id="PS50075"/>
    </source>
</evidence>
<sequence length="96" mass="10331">MTSEVAPSAIRDFINKELVDLGVEEDALNADARFDELDIDSLDVADLMTSIKRDYGVVIPRRDLVGITLGQLVERVVSERAAAAREAEAAEAAEAG</sequence>
<evidence type="ECO:0000313" key="3">
    <source>
        <dbReference type="Proteomes" id="UP001597024"/>
    </source>
</evidence>
<protein>
    <submittedName>
        <fullName evidence="2">Acyl carrier protein</fullName>
    </submittedName>
</protein>
<dbReference type="InterPro" id="IPR009081">
    <property type="entry name" value="PP-bd_ACP"/>
</dbReference>
<dbReference type="SUPFAM" id="SSF47336">
    <property type="entry name" value="ACP-like"/>
    <property type="match status" value="1"/>
</dbReference>
<organism evidence="2 3">
    <name type="scientific">Streptosporangium algeriense</name>
    <dbReference type="NCBI Taxonomy" id="1682748"/>
    <lineage>
        <taxon>Bacteria</taxon>
        <taxon>Bacillati</taxon>
        <taxon>Actinomycetota</taxon>
        <taxon>Actinomycetes</taxon>
        <taxon>Streptosporangiales</taxon>
        <taxon>Streptosporangiaceae</taxon>
        <taxon>Streptosporangium</taxon>
    </lineage>
</organism>
<dbReference type="PROSITE" id="PS50075">
    <property type="entry name" value="CARRIER"/>
    <property type="match status" value="1"/>
</dbReference>
<dbReference type="InterPro" id="IPR036736">
    <property type="entry name" value="ACP-like_sf"/>
</dbReference>
<gene>
    <name evidence="2" type="ORF">ACFQ08_16900</name>
</gene>
<accession>A0ABW3DQT4</accession>
<name>A0ABW3DQT4_9ACTN</name>
<dbReference type="EMBL" id="JBHTHX010000548">
    <property type="protein sequence ID" value="MFD0886226.1"/>
    <property type="molecule type" value="Genomic_DNA"/>
</dbReference>
<dbReference type="Pfam" id="PF00550">
    <property type="entry name" value="PP-binding"/>
    <property type="match status" value="1"/>
</dbReference>
<evidence type="ECO:0000313" key="2">
    <source>
        <dbReference type="EMBL" id="MFD0886226.1"/>
    </source>
</evidence>
<comment type="caution">
    <text evidence="2">The sequence shown here is derived from an EMBL/GenBank/DDBJ whole genome shotgun (WGS) entry which is preliminary data.</text>
</comment>
<dbReference type="Proteomes" id="UP001597024">
    <property type="component" value="Unassembled WGS sequence"/>
</dbReference>
<reference evidence="3" key="1">
    <citation type="journal article" date="2019" name="Int. J. Syst. Evol. Microbiol.">
        <title>The Global Catalogue of Microorganisms (GCM) 10K type strain sequencing project: providing services to taxonomists for standard genome sequencing and annotation.</title>
        <authorList>
            <consortium name="The Broad Institute Genomics Platform"/>
            <consortium name="The Broad Institute Genome Sequencing Center for Infectious Disease"/>
            <person name="Wu L."/>
            <person name="Ma J."/>
        </authorList>
    </citation>
    <scope>NUCLEOTIDE SEQUENCE [LARGE SCALE GENOMIC DNA]</scope>
    <source>
        <strain evidence="3">CCUG 62974</strain>
    </source>
</reference>